<dbReference type="AlphaFoldDB" id="A0A177TXX0"/>
<organism evidence="2 3">
    <name type="scientific">Tilletia indica</name>
    <dbReference type="NCBI Taxonomy" id="43049"/>
    <lineage>
        <taxon>Eukaryota</taxon>
        <taxon>Fungi</taxon>
        <taxon>Dikarya</taxon>
        <taxon>Basidiomycota</taxon>
        <taxon>Ustilaginomycotina</taxon>
        <taxon>Exobasidiomycetes</taxon>
        <taxon>Tilletiales</taxon>
        <taxon>Tilletiaceae</taxon>
        <taxon>Tilletia</taxon>
    </lineage>
</organism>
<dbReference type="EMBL" id="LWDF02000201">
    <property type="protein sequence ID" value="KAE8254147.1"/>
    <property type="molecule type" value="Genomic_DNA"/>
</dbReference>
<evidence type="ECO:0000313" key="3">
    <source>
        <dbReference type="Proteomes" id="UP000077521"/>
    </source>
</evidence>
<gene>
    <name evidence="2" type="ORF">A4X13_0g3527</name>
</gene>
<reference evidence="2" key="1">
    <citation type="submission" date="2016-04" db="EMBL/GenBank/DDBJ databases">
        <authorList>
            <person name="Nguyen H.D."/>
            <person name="Samba Siva P."/>
            <person name="Cullis J."/>
            <person name="Levesque C.A."/>
            <person name="Hambleton S."/>
        </authorList>
    </citation>
    <scope>NUCLEOTIDE SEQUENCE</scope>
    <source>
        <strain evidence="2">DAOMC 236416</strain>
    </source>
</reference>
<evidence type="ECO:0000313" key="2">
    <source>
        <dbReference type="EMBL" id="KAE8254147.1"/>
    </source>
</evidence>
<feature type="region of interest" description="Disordered" evidence="1">
    <location>
        <begin position="1"/>
        <end position="44"/>
    </location>
</feature>
<reference evidence="2" key="2">
    <citation type="journal article" date="2019" name="IMA Fungus">
        <title>Genome sequencing and comparison of five Tilletia species to identify candidate genes for the detection of regulated species infecting wheat.</title>
        <authorList>
            <person name="Nguyen H.D.T."/>
            <person name="Sultana T."/>
            <person name="Kesanakurti P."/>
            <person name="Hambleton S."/>
        </authorList>
    </citation>
    <scope>NUCLEOTIDE SEQUENCE</scope>
    <source>
        <strain evidence="2">DAOMC 236416</strain>
    </source>
</reference>
<evidence type="ECO:0000256" key="1">
    <source>
        <dbReference type="SAM" id="MobiDB-lite"/>
    </source>
</evidence>
<comment type="caution">
    <text evidence="2">The sequence shown here is derived from an EMBL/GenBank/DDBJ whole genome shotgun (WGS) entry which is preliminary data.</text>
</comment>
<accession>A0A177TXX0</accession>
<dbReference type="Proteomes" id="UP000077521">
    <property type="component" value="Unassembled WGS sequence"/>
</dbReference>
<sequence length="135" mass="14305">MFSDTSAAEAATARMQDNDFGSDDSVIESDEEDTESDGEAADLVVPVRPDQDVAALTAALLRLSLEAPDDEEMGLPASTPVDQDIEGTDADVAMHTNMPASNPEVKKAEAIRRALAFREQCLTLEPASLVPISAN</sequence>
<keyword evidence="3" id="KW-1185">Reference proteome</keyword>
<protein>
    <submittedName>
        <fullName evidence="2">Uncharacterized protein</fullName>
    </submittedName>
</protein>
<proteinExistence type="predicted"/>
<feature type="compositionally biased region" description="Acidic residues" evidence="1">
    <location>
        <begin position="20"/>
        <end position="40"/>
    </location>
</feature>
<name>A0A177TXX0_9BASI</name>